<feature type="domain" description="HTH araC/xylS-type" evidence="4">
    <location>
        <begin position="202"/>
        <end position="300"/>
    </location>
</feature>
<keyword evidence="3" id="KW-0804">Transcription</keyword>
<dbReference type="PANTHER" id="PTHR43280:SF32">
    <property type="entry name" value="TRANSCRIPTIONAL REGULATORY PROTEIN"/>
    <property type="match status" value="1"/>
</dbReference>
<dbReference type="RefSeq" id="WP_323298182.1">
    <property type="nucleotide sequence ID" value="NZ_JAYFUM010000023.1"/>
</dbReference>
<gene>
    <name evidence="5" type="ORF">VB248_17880</name>
</gene>
<evidence type="ECO:0000256" key="3">
    <source>
        <dbReference type="ARBA" id="ARBA00023163"/>
    </source>
</evidence>
<keyword evidence="1" id="KW-0805">Transcription regulation</keyword>
<sequence>MAKKSKDIPVFKLLDFVKEHSIDADAFSNDFIIKIDTEVYENEKIDYLYRTEFFFVVLVLTGEITLNINNQDYIASKHQLIMTTPNDTKRSVHATKGAMISGVAFTPNFLGQISEIKNLPEVFNYISYQGSPLWFPDEEDFIRMKELMEHLSFRYLHQSEHPFGKDILKNLFNIFLYELGGIAQKYAPVKNATFTRKEHLVMQFVNMLQKKFKEHRNVQYYANELNINPKYLTQTVKEVSGKSAGELIDDFVIQESKLLLTDASLSISEVADILHFSDQSFFGKFFKRHTGFSPSEFRKIE</sequence>
<reference evidence="5 6" key="1">
    <citation type="submission" date="2023-12" db="EMBL/GenBank/DDBJ databases">
        <title>Novel species of the genus Arcicella isolated from rivers.</title>
        <authorList>
            <person name="Lu H."/>
        </authorList>
    </citation>
    <scope>NUCLEOTIDE SEQUENCE [LARGE SCALE GENOMIC DNA]</scope>
    <source>
        <strain evidence="5 6">KCTC 23307</strain>
    </source>
</reference>
<comment type="caution">
    <text evidence="5">The sequence shown here is derived from an EMBL/GenBank/DDBJ whole genome shotgun (WGS) entry which is preliminary data.</text>
</comment>
<evidence type="ECO:0000256" key="1">
    <source>
        <dbReference type="ARBA" id="ARBA00023015"/>
    </source>
</evidence>
<keyword evidence="6" id="KW-1185">Reference proteome</keyword>
<dbReference type="InterPro" id="IPR018060">
    <property type="entry name" value="HTH_AraC"/>
</dbReference>
<dbReference type="Pfam" id="PF12833">
    <property type="entry name" value="HTH_18"/>
    <property type="match status" value="1"/>
</dbReference>
<dbReference type="Proteomes" id="UP001302949">
    <property type="component" value="Unassembled WGS sequence"/>
</dbReference>
<evidence type="ECO:0000313" key="5">
    <source>
        <dbReference type="EMBL" id="MEA5141026.1"/>
    </source>
</evidence>
<keyword evidence="2" id="KW-0238">DNA-binding</keyword>
<dbReference type="PANTHER" id="PTHR43280">
    <property type="entry name" value="ARAC-FAMILY TRANSCRIPTIONAL REGULATOR"/>
    <property type="match status" value="1"/>
</dbReference>
<evidence type="ECO:0000259" key="4">
    <source>
        <dbReference type="PROSITE" id="PS01124"/>
    </source>
</evidence>
<protein>
    <submittedName>
        <fullName evidence="5">Helix-turn-helix domain-containing protein</fullName>
    </submittedName>
</protein>
<proteinExistence type="predicted"/>
<dbReference type="Gene3D" id="1.10.10.60">
    <property type="entry name" value="Homeodomain-like"/>
    <property type="match status" value="1"/>
</dbReference>
<evidence type="ECO:0000313" key="6">
    <source>
        <dbReference type="Proteomes" id="UP001302949"/>
    </source>
</evidence>
<dbReference type="PROSITE" id="PS01124">
    <property type="entry name" value="HTH_ARAC_FAMILY_2"/>
    <property type="match status" value="1"/>
</dbReference>
<dbReference type="SMART" id="SM00342">
    <property type="entry name" value="HTH_ARAC"/>
    <property type="match status" value="1"/>
</dbReference>
<dbReference type="EMBL" id="JAYFUM010000023">
    <property type="protein sequence ID" value="MEA5141026.1"/>
    <property type="molecule type" value="Genomic_DNA"/>
</dbReference>
<name>A0ABU5QDW0_9BACT</name>
<organism evidence="5 6">
    <name type="scientific">Arcicella rigui</name>
    <dbReference type="NCBI Taxonomy" id="797020"/>
    <lineage>
        <taxon>Bacteria</taxon>
        <taxon>Pseudomonadati</taxon>
        <taxon>Bacteroidota</taxon>
        <taxon>Cytophagia</taxon>
        <taxon>Cytophagales</taxon>
        <taxon>Flectobacillaceae</taxon>
        <taxon>Arcicella</taxon>
    </lineage>
</organism>
<accession>A0ABU5QDW0</accession>
<evidence type="ECO:0000256" key="2">
    <source>
        <dbReference type="ARBA" id="ARBA00023125"/>
    </source>
</evidence>
<dbReference type="InterPro" id="IPR009057">
    <property type="entry name" value="Homeodomain-like_sf"/>
</dbReference>
<dbReference type="SUPFAM" id="SSF46689">
    <property type="entry name" value="Homeodomain-like"/>
    <property type="match status" value="1"/>
</dbReference>